<organism evidence="2 3">
    <name type="scientific">Cereibacter sphaeroides</name>
    <name type="common">Rhodobacter sphaeroides</name>
    <dbReference type="NCBI Taxonomy" id="1063"/>
    <lineage>
        <taxon>Bacteria</taxon>
        <taxon>Pseudomonadati</taxon>
        <taxon>Pseudomonadota</taxon>
        <taxon>Alphaproteobacteria</taxon>
        <taxon>Rhodobacterales</taxon>
        <taxon>Paracoccaceae</taxon>
        <taxon>Cereibacter</taxon>
    </lineage>
</organism>
<protein>
    <recommendedName>
        <fullName evidence="1">ParB-like N-terminal domain-containing protein</fullName>
    </recommendedName>
</protein>
<gene>
    <name evidence="2" type="ORF">DI533_20985</name>
</gene>
<dbReference type="SMART" id="SM00470">
    <property type="entry name" value="ParB"/>
    <property type="match status" value="1"/>
</dbReference>
<dbReference type="PANTHER" id="PTHR33375">
    <property type="entry name" value="CHROMOSOME-PARTITIONING PROTEIN PARB-RELATED"/>
    <property type="match status" value="1"/>
</dbReference>
<evidence type="ECO:0000313" key="3">
    <source>
        <dbReference type="Proteomes" id="UP000248975"/>
    </source>
</evidence>
<dbReference type="InterPro" id="IPR036086">
    <property type="entry name" value="ParB/Sulfiredoxin_sf"/>
</dbReference>
<dbReference type="CDD" id="cd16405">
    <property type="entry name" value="RepB_like_N"/>
    <property type="match status" value="1"/>
</dbReference>
<dbReference type="AlphaFoldDB" id="A0A2W5RZJ6"/>
<evidence type="ECO:0000259" key="1">
    <source>
        <dbReference type="SMART" id="SM00470"/>
    </source>
</evidence>
<dbReference type="SUPFAM" id="SSF110849">
    <property type="entry name" value="ParB/Sulfiredoxin"/>
    <property type="match status" value="1"/>
</dbReference>
<dbReference type="InterPro" id="IPR050336">
    <property type="entry name" value="Chromosome_partition/occlusion"/>
</dbReference>
<dbReference type="Gene3D" id="3.90.1530.30">
    <property type="match status" value="1"/>
</dbReference>
<comment type="caution">
    <text evidence="2">The sequence shown here is derived from an EMBL/GenBank/DDBJ whole genome shotgun (WGS) entry which is preliminary data.</text>
</comment>
<dbReference type="GO" id="GO:0007059">
    <property type="term" value="P:chromosome segregation"/>
    <property type="evidence" value="ECO:0007669"/>
    <property type="project" value="TreeGrafter"/>
</dbReference>
<reference evidence="2 3" key="1">
    <citation type="submission" date="2017-08" db="EMBL/GenBank/DDBJ databases">
        <title>Infants hospitalized years apart are colonized by the same room-sourced microbial strains.</title>
        <authorList>
            <person name="Brooks B."/>
            <person name="Olm M.R."/>
            <person name="Firek B.A."/>
            <person name="Baker R."/>
            <person name="Thomas B.C."/>
            <person name="Morowitz M.J."/>
            <person name="Banfield J.F."/>
        </authorList>
    </citation>
    <scope>NUCLEOTIDE SEQUENCE [LARGE SCALE GENOMIC DNA]</scope>
    <source>
        <strain evidence="2">S2_003_000_R2_11</strain>
    </source>
</reference>
<name>A0A2W5RZJ6_CERSP</name>
<dbReference type="PANTHER" id="PTHR33375:SF1">
    <property type="entry name" value="CHROMOSOME-PARTITIONING PROTEIN PARB-RELATED"/>
    <property type="match status" value="1"/>
</dbReference>
<sequence length="326" mass="35087">MARKRLLPPQETYLAAPLDAKPMGGPFDTLPRPAPIAQVAGESATEAALREVAGELQAARAEGRLVQRLPLDAIEVDHLVRDRLAVDEAETEALVASIRARGQQSPIEVVDLGQGRYGLISGWRRLQALTALQQETGDARFATVQALLRRPDGASDAYLAMVEENEIRAGLGHYERARIAARATEQGVYPSLKKALQHLFQNVSRAKRSKIGSFVTVYEALDGALRYPAAIPERLGLALAQALEADPTLGPRLRTAMAGAAPQSAAAEQALLQRLLTPEKPRQPPESPEELAPGIWLEPGPGLRLSGPGVDAAFRLRLAAWLRGQG</sequence>
<dbReference type="EMBL" id="QFQS01000012">
    <property type="protein sequence ID" value="PZQ94859.1"/>
    <property type="molecule type" value="Genomic_DNA"/>
</dbReference>
<accession>A0A2W5RZJ6</accession>
<dbReference type="GO" id="GO:0005694">
    <property type="term" value="C:chromosome"/>
    <property type="evidence" value="ECO:0007669"/>
    <property type="project" value="TreeGrafter"/>
</dbReference>
<proteinExistence type="predicted"/>
<dbReference type="InterPro" id="IPR003115">
    <property type="entry name" value="ParB_N"/>
</dbReference>
<feature type="domain" description="ParB-like N-terminal" evidence="1">
    <location>
        <begin position="67"/>
        <end position="166"/>
    </location>
</feature>
<evidence type="ECO:0000313" key="2">
    <source>
        <dbReference type="EMBL" id="PZQ94859.1"/>
    </source>
</evidence>
<dbReference type="Proteomes" id="UP000248975">
    <property type="component" value="Unassembled WGS sequence"/>
</dbReference>
<dbReference type="InterPro" id="IPR037972">
    <property type="entry name" value="RepB_N"/>
</dbReference>
<dbReference type="Pfam" id="PF02195">
    <property type="entry name" value="ParB_N"/>
    <property type="match status" value="1"/>
</dbReference>